<sequence>MHLALLLRTFNLYAFVCLSFAQIHAAPRRQRFGWAATEGKGLHVCLLEVRGVDVADTVRDGAVLVRRSVRREGKGMEAVDW</sequence>
<keyword evidence="1" id="KW-0732">Signal</keyword>
<proteinExistence type="predicted"/>
<dbReference type="EMBL" id="ML178850">
    <property type="protein sequence ID" value="TFK97145.1"/>
    <property type="molecule type" value="Genomic_DNA"/>
</dbReference>
<name>A0A5C3Q4Z3_9AGAR</name>
<protein>
    <recommendedName>
        <fullName evidence="4">Secreted protein</fullName>
    </recommendedName>
</protein>
<reference evidence="2 3" key="1">
    <citation type="journal article" date="2019" name="Nat. Ecol. Evol.">
        <title>Megaphylogeny resolves global patterns of mushroom evolution.</title>
        <authorList>
            <person name="Varga T."/>
            <person name="Krizsan K."/>
            <person name="Foldi C."/>
            <person name="Dima B."/>
            <person name="Sanchez-Garcia M."/>
            <person name="Sanchez-Ramirez S."/>
            <person name="Szollosi G.J."/>
            <person name="Szarkandi J.G."/>
            <person name="Papp V."/>
            <person name="Albert L."/>
            <person name="Andreopoulos W."/>
            <person name="Angelini C."/>
            <person name="Antonin V."/>
            <person name="Barry K.W."/>
            <person name="Bougher N.L."/>
            <person name="Buchanan P."/>
            <person name="Buyck B."/>
            <person name="Bense V."/>
            <person name="Catcheside P."/>
            <person name="Chovatia M."/>
            <person name="Cooper J."/>
            <person name="Damon W."/>
            <person name="Desjardin D."/>
            <person name="Finy P."/>
            <person name="Geml J."/>
            <person name="Haridas S."/>
            <person name="Hughes K."/>
            <person name="Justo A."/>
            <person name="Karasinski D."/>
            <person name="Kautmanova I."/>
            <person name="Kiss B."/>
            <person name="Kocsube S."/>
            <person name="Kotiranta H."/>
            <person name="LaButti K.M."/>
            <person name="Lechner B.E."/>
            <person name="Liimatainen K."/>
            <person name="Lipzen A."/>
            <person name="Lukacs Z."/>
            <person name="Mihaltcheva S."/>
            <person name="Morgado L.N."/>
            <person name="Niskanen T."/>
            <person name="Noordeloos M.E."/>
            <person name="Ohm R.A."/>
            <person name="Ortiz-Santana B."/>
            <person name="Ovrebo C."/>
            <person name="Racz N."/>
            <person name="Riley R."/>
            <person name="Savchenko A."/>
            <person name="Shiryaev A."/>
            <person name="Soop K."/>
            <person name="Spirin V."/>
            <person name="Szebenyi C."/>
            <person name="Tomsovsky M."/>
            <person name="Tulloss R.E."/>
            <person name="Uehling J."/>
            <person name="Grigoriev I.V."/>
            <person name="Vagvolgyi C."/>
            <person name="Papp T."/>
            <person name="Martin F.M."/>
            <person name="Miettinen O."/>
            <person name="Hibbett D.S."/>
            <person name="Nagy L.G."/>
        </authorList>
    </citation>
    <scope>NUCLEOTIDE SEQUENCE [LARGE SCALE GENOMIC DNA]</scope>
    <source>
        <strain evidence="2 3">CBS 309.79</strain>
    </source>
</reference>
<dbReference type="AlphaFoldDB" id="A0A5C3Q4Z3"/>
<feature type="signal peptide" evidence="1">
    <location>
        <begin position="1"/>
        <end position="25"/>
    </location>
</feature>
<evidence type="ECO:0000313" key="3">
    <source>
        <dbReference type="Proteomes" id="UP000305067"/>
    </source>
</evidence>
<feature type="chain" id="PRO_5022836723" description="Secreted protein" evidence="1">
    <location>
        <begin position="26"/>
        <end position="81"/>
    </location>
</feature>
<evidence type="ECO:0008006" key="4">
    <source>
        <dbReference type="Google" id="ProtNLM"/>
    </source>
</evidence>
<accession>A0A5C3Q4Z3</accession>
<evidence type="ECO:0000313" key="2">
    <source>
        <dbReference type="EMBL" id="TFK97145.1"/>
    </source>
</evidence>
<dbReference type="Proteomes" id="UP000305067">
    <property type="component" value="Unassembled WGS sequence"/>
</dbReference>
<dbReference type="OrthoDB" id="2789670at2759"/>
<organism evidence="2 3">
    <name type="scientific">Pterulicium gracile</name>
    <dbReference type="NCBI Taxonomy" id="1884261"/>
    <lineage>
        <taxon>Eukaryota</taxon>
        <taxon>Fungi</taxon>
        <taxon>Dikarya</taxon>
        <taxon>Basidiomycota</taxon>
        <taxon>Agaricomycotina</taxon>
        <taxon>Agaricomycetes</taxon>
        <taxon>Agaricomycetidae</taxon>
        <taxon>Agaricales</taxon>
        <taxon>Pleurotineae</taxon>
        <taxon>Pterulaceae</taxon>
        <taxon>Pterulicium</taxon>
    </lineage>
</organism>
<gene>
    <name evidence="2" type="ORF">BDV98DRAFT_574973</name>
</gene>
<evidence type="ECO:0000256" key="1">
    <source>
        <dbReference type="SAM" id="SignalP"/>
    </source>
</evidence>
<keyword evidence="3" id="KW-1185">Reference proteome</keyword>